<feature type="transmembrane region" description="Helical" evidence="2">
    <location>
        <begin position="67"/>
        <end position="85"/>
    </location>
</feature>
<dbReference type="Proteomes" id="UP000031449">
    <property type="component" value="Plasmid unnamed"/>
</dbReference>
<dbReference type="BioCyc" id="JESP1508404:G14D9-13613-MONOMER"/>
<organism evidence="3 4">
    <name type="scientific">Jeotgalibacillus malaysiensis</name>
    <dbReference type="NCBI Taxonomy" id="1508404"/>
    <lineage>
        <taxon>Bacteria</taxon>
        <taxon>Bacillati</taxon>
        <taxon>Bacillota</taxon>
        <taxon>Bacilli</taxon>
        <taxon>Bacillales</taxon>
        <taxon>Caryophanaceae</taxon>
        <taxon>Jeotgalibacillus</taxon>
    </lineage>
</organism>
<evidence type="ECO:0000313" key="3">
    <source>
        <dbReference type="EMBL" id="AJD93607.1"/>
    </source>
</evidence>
<dbReference type="AlphaFoldDB" id="A0A0B5AY40"/>
<protein>
    <submittedName>
        <fullName evidence="3">Uncharacterized protein</fullName>
    </submittedName>
</protein>
<feature type="region of interest" description="Disordered" evidence="1">
    <location>
        <begin position="1"/>
        <end position="58"/>
    </location>
</feature>
<feature type="compositionally biased region" description="Low complexity" evidence="1">
    <location>
        <begin position="23"/>
        <end position="32"/>
    </location>
</feature>
<keyword evidence="2" id="KW-0472">Membrane</keyword>
<dbReference type="EMBL" id="CP009417">
    <property type="protein sequence ID" value="AJD93607.1"/>
    <property type="molecule type" value="Genomic_DNA"/>
</dbReference>
<keyword evidence="2" id="KW-0812">Transmembrane</keyword>
<gene>
    <name evidence="3" type="ORF">JMA_42900</name>
</gene>
<keyword evidence="3" id="KW-0614">Plasmid</keyword>
<feature type="compositionally biased region" description="Basic and acidic residues" evidence="1">
    <location>
        <begin position="33"/>
        <end position="50"/>
    </location>
</feature>
<evidence type="ECO:0000256" key="1">
    <source>
        <dbReference type="SAM" id="MobiDB-lite"/>
    </source>
</evidence>
<evidence type="ECO:0000256" key="2">
    <source>
        <dbReference type="SAM" id="Phobius"/>
    </source>
</evidence>
<accession>A0A0B5AY40</accession>
<dbReference type="KEGG" id="jeo:JMA_42900"/>
<keyword evidence="4" id="KW-1185">Reference proteome</keyword>
<name>A0A0B5AY40_9BACL</name>
<geneLocation type="plasmid" evidence="4"/>
<dbReference type="HOGENOM" id="CLU_945863_0_0_9"/>
<evidence type="ECO:0000313" key="4">
    <source>
        <dbReference type="Proteomes" id="UP000031449"/>
    </source>
</evidence>
<proteinExistence type="predicted"/>
<keyword evidence="2" id="KW-1133">Transmembrane helix</keyword>
<reference evidence="3 4" key="1">
    <citation type="submission" date="2014-08" db="EMBL/GenBank/DDBJ databases">
        <title>Complete genome of a marine bacteria Jeotgalibacillus malaysiensis.</title>
        <authorList>
            <person name="Yaakop A.S."/>
            <person name="Chan K.-G."/>
            <person name="Goh K.M."/>
        </authorList>
    </citation>
    <scope>NUCLEOTIDE SEQUENCE [LARGE SCALE GENOMIC DNA]</scope>
    <source>
        <strain evidence="3 4">D5</strain>
        <plasmid evidence="4">Plasmid</plasmid>
    </source>
</reference>
<sequence>MKNWLKSDKHVKKKDNKNPYLTVENGKVVPVVEGKEENKEPSEEKNKEVRPPNPDEVEATPQSKFKMWILLIVAVLLAFYTFKLYSDIAVETKEELVLQEIQRNTVEVKKDKAEDLPTTNEDLIEKANNWKDDLKSSFQTEPKASDEPIQPVDESILFDIRSEDEEGTILLQQIRDMSVKHINGELSRGQYILRLQSIDLKMNRYHGRIESLDAKITSSHAYQEYIDYVTLKEEGIQSLLIELRVSQADGIALTFNNAVDFHNELSVESDKLFTSELKKLGYTVTVEKGTIKYK</sequence>